<protein>
    <submittedName>
        <fullName evidence="1">Uncharacterized protein</fullName>
    </submittedName>
</protein>
<gene>
    <name evidence="1" type="ORF">ENM28_03125</name>
</gene>
<comment type="caution">
    <text evidence="1">The sequence shown here is derived from an EMBL/GenBank/DDBJ whole genome shotgun (WGS) entry which is preliminary data.</text>
</comment>
<evidence type="ECO:0000313" key="1">
    <source>
        <dbReference type="EMBL" id="HHM67706.1"/>
    </source>
</evidence>
<name>A0A7C5REE1_9DEIN</name>
<dbReference type="EMBL" id="DRXE01000117">
    <property type="protein sequence ID" value="HHM67706.1"/>
    <property type="molecule type" value="Genomic_DNA"/>
</dbReference>
<organism evidence="1">
    <name type="scientific">Thermus caliditerrae</name>
    <dbReference type="NCBI Taxonomy" id="1330700"/>
    <lineage>
        <taxon>Bacteria</taxon>
        <taxon>Thermotogati</taxon>
        <taxon>Deinococcota</taxon>
        <taxon>Deinococci</taxon>
        <taxon>Thermales</taxon>
        <taxon>Thermaceae</taxon>
        <taxon>Thermus</taxon>
    </lineage>
</organism>
<dbReference type="AlphaFoldDB" id="A0A7C5REE1"/>
<accession>A0A7C5REE1</accession>
<reference evidence="1" key="1">
    <citation type="journal article" date="2020" name="mSystems">
        <title>Genome- and Community-Level Interaction Insights into Carbon Utilization and Element Cycling Functions of Hydrothermarchaeota in Hydrothermal Sediment.</title>
        <authorList>
            <person name="Zhou Z."/>
            <person name="Liu Y."/>
            <person name="Xu W."/>
            <person name="Pan J."/>
            <person name="Luo Z.H."/>
            <person name="Li M."/>
        </authorList>
    </citation>
    <scope>NUCLEOTIDE SEQUENCE [LARGE SCALE GENOMIC DNA]</scope>
    <source>
        <strain evidence="1">SpSt-1071</strain>
    </source>
</reference>
<sequence>MRIQRVGFIPFQENTQAPPLELPRVGFLAAVVLEWRGAISGTGVSAGSRGPWALVRRLRLGLNLGAVNIYDTTGYGNYLINLLNGRDFTKHPLYNSTSRWHYHIPVAVNLGENATTGLVLLQDPEVRATVEVTWGALADAFNGTGLSAAAGSGLDVYYVYFEVPDLRKVSAPPLVLHRVLEDTQPITQTGDNAYLVPRQGILLQLAHTLTLNGAFSSAWDRAFIRLNRTDTIMEFIPGVHYALDLRGRHAQSVIVPTHVVFHDLFRAMDALDRGDLRDALDTEAVTTTESVVTVSQSATLGANNNFLGAIRRIIQPIRV</sequence>
<proteinExistence type="predicted"/>